<dbReference type="Proteomes" id="UP000192610">
    <property type="component" value="Unassembled WGS sequence"/>
</dbReference>
<protein>
    <submittedName>
        <fullName evidence="1">Uncharacterized protein</fullName>
    </submittedName>
</protein>
<name>A0A1V9E1L0_9BACT</name>
<keyword evidence="2" id="KW-1185">Reference proteome</keyword>
<dbReference type="EMBL" id="LVXG01000078">
    <property type="protein sequence ID" value="OQP39951.1"/>
    <property type="molecule type" value="Genomic_DNA"/>
</dbReference>
<evidence type="ECO:0000313" key="2">
    <source>
        <dbReference type="Proteomes" id="UP000192610"/>
    </source>
</evidence>
<dbReference type="AlphaFoldDB" id="A0A1V9E1L0"/>
<comment type="caution">
    <text evidence="1">The sequence shown here is derived from an EMBL/GenBank/DDBJ whole genome shotgun (WGS) entry which is preliminary data.</text>
</comment>
<reference evidence="2" key="1">
    <citation type="submission" date="2016-04" db="EMBL/GenBank/DDBJ databases">
        <authorList>
            <person name="Chen L."/>
            <person name="Zhuang W."/>
            <person name="Wang G."/>
        </authorList>
    </citation>
    <scope>NUCLEOTIDE SEQUENCE [LARGE SCALE GENOMIC DNA]</scope>
    <source>
        <strain evidence="2">17621</strain>
    </source>
</reference>
<accession>A0A1V9E1L0</accession>
<proteinExistence type="predicted"/>
<dbReference type="RefSeq" id="WP_081204454.1">
    <property type="nucleotide sequence ID" value="NZ_FOCZ01000003.1"/>
</dbReference>
<organism evidence="1 2">
    <name type="scientific">Niastella yeongjuensis</name>
    <dbReference type="NCBI Taxonomy" id="354355"/>
    <lineage>
        <taxon>Bacteria</taxon>
        <taxon>Pseudomonadati</taxon>
        <taxon>Bacteroidota</taxon>
        <taxon>Chitinophagia</taxon>
        <taxon>Chitinophagales</taxon>
        <taxon>Chitinophagaceae</taxon>
        <taxon>Niastella</taxon>
    </lineage>
</organism>
<sequence>MPGAVKNKEEKKGLKKVAPYKIKKKSADSNVNKSGSADGLKMLRSYSELGFVRTNSVNDLGSLLKHSERNLANAEHTAMAVDDREYFSVIGVFSREASRNFGKAWQSQMLTGPPGQRMTGNSMADVSDKDIAAMDSRQSRTEVSTDFEEQIQALFKNKTVPHVIAVIEGKEEQNSFTFKTEVPMKDGKKEKKSSLASKTEKETKSIELGYKKMDFFQGYTGGGTKDHKQNMTYYVRRDLEKAYSVSEVKVDRNDEYITCAAVDYKTEDGKRYRSLIVHIPNKFIKTTGEVEKTNAAFVNYAKTVAKTNITVTNYLGDTNFKSPFFDKSVPSVGGHLKKGETLNPQSSGAQSETNFMQSVSLGKGEEGYSVLQPSVANYIFLKTDSDNKEATDHPSTINYVAHKSPIANRDPKVFPEYYPLEQVV</sequence>
<dbReference type="STRING" id="354355.SAMN05660816_02181"/>
<evidence type="ECO:0000313" key="1">
    <source>
        <dbReference type="EMBL" id="OQP39951.1"/>
    </source>
</evidence>
<gene>
    <name evidence="1" type="ORF">A4H97_17185</name>
</gene>
<dbReference type="OrthoDB" id="1493611at2"/>